<evidence type="ECO:0000313" key="3">
    <source>
        <dbReference type="Proteomes" id="UP000001062"/>
    </source>
</evidence>
<organism evidence="2 3">
    <name type="scientific">Marinomonas mediterranea (strain ATCC 700492 / JCM 21426 / NBRC 103028 / MMB-1)</name>
    <dbReference type="NCBI Taxonomy" id="717774"/>
    <lineage>
        <taxon>Bacteria</taxon>
        <taxon>Pseudomonadati</taxon>
        <taxon>Pseudomonadota</taxon>
        <taxon>Gammaproteobacteria</taxon>
        <taxon>Oceanospirillales</taxon>
        <taxon>Oceanospirillaceae</taxon>
        <taxon>Marinomonas</taxon>
    </lineage>
</organism>
<name>F2JUM2_MARM1</name>
<dbReference type="EMBL" id="CP002583">
    <property type="protein sequence ID" value="ADZ89355.1"/>
    <property type="molecule type" value="Genomic_DNA"/>
</dbReference>
<dbReference type="PATRIC" id="fig|717774.3.peg.52"/>
<protein>
    <submittedName>
        <fullName evidence="2">Uncharacterized protein</fullName>
    </submittedName>
</protein>
<feature type="chain" id="PRO_5003280623" evidence="1">
    <location>
        <begin position="29"/>
        <end position="401"/>
    </location>
</feature>
<keyword evidence="3" id="KW-1185">Reference proteome</keyword>
<dbReference type="AlphaFoldDB" id="F2JUM2"/>
<dbReference type="RefSeq" id="WP_013659262.1">
    <property type="nucleotide sequence ID" value="NC_015276.1"/>
</dbReference>
<dbReference type="SUPFAM" id="SSF48452">
    <property type="entry name" value="TPR-like"/>
    <property type="match status" value="1"/>
</dbReference>
<evidence type="ECO:0000313" key="2">
    <source>
        <dbReference type="EMBL" id="ADZ89355.1"/>
    </source>
</evidence>
<sequence precursor="true">MTLIAKKCSFIIGLFVLATVGLSGCASNQTKSGASSSEQDVASESEQTFVSKFPSKALLEFANDVELELIRGNGRSLVNRVDMSLFLYRGKRSYQANTFSLEALQGDTPAKYIQSLLINQLSDLRNHYKQITLVHKDVEHSKLLYRLNRNRLDYLEVYYRKNYKGDYRIIDFRRWLSVMPESTRLTRIAMLSEASKKGKSRKATSTNWNKLPKILKKSNAKEIKTFFDELYTEGREVQFLQLLEVSTLLTNTKDDNEYKKRLSFLDLQRQPLSDVLWLAAYHSSSDPHLSVKIVDKVLKNEYGDAAIYQYRSEQELRIKQFDNALNSAYQALSVDPEYQPAYWTLAAELARRNELDMAWDALRVLRKRFGRLITKNTLSRTPLYKALLEKPEFQDWLNNPT</sequence>
<dbReference type="PROSITE" id="PS51257">
    <property type="entry name" value="PROKAR_LIPOPROTEIN"/>
    <property type="match status" value="1"/>
</dbReference>
<dbReference type="HOGENOM" id="CLU_692165_0_0_6"/>
<dbReference type="Proteomes" id="UP000001062">
    <property type="component" value="Chromosome"/>
</dbReference>
<evidence type="ECO:0000256" key="1">
    <source>
        <dbReference type="SAM" id="SignalP"/>
    </source>
</evidence>
<feature type="signal peptide" evidence="1">
    <location>
        <begin position="1"/>
        <end position="28"/>
    </location>
</feature>
<accession>F2JUM2</accession>
<dbReference type="InterPro" id="IPR011990">
    <property type="entry name" value="TPR-like_helical_dom_sf"/>
</dbReference>
<dbReference type="OrthoDB" id="129043at2"/>
<dbReference type="eggNOG" id="ENOG5034A3Q">
    <property type="taxonomic scope" value="Bacteria"/>
</dbReference>
<keyword evidence="1" id="KW-0732">Signal</keyword>
<dbReference type="Gene3D" id="1.25.40.10">
    <property type="entry name" value="Tetratricopeptide repeat domain"/>
    <property type="match status" value="1"/>
</dbReference>
<reference evidence="2 3" key="1">
    <citation type="journal article" date="2012" name="Stand. Genomic Sci.">
        <title>Complete genome sequence of the melanogenic marine bacterium Marinomonas mediterranea type strain (MMB-1(T)).</title>
        <authorList>
            <person name="Lucas-Elio P."/>
            <person name="Goodwin L."/>
            <person name="Woyke T."/>
            <person name="Pitluck S."/>
            <person name="Nolan M."/>
            <person name="Kyrpides N.C."/>
            <person name="Detter J.C."/>
            <person name="Copeland A."/>
            <person name="Teshima H."/>
            <person name="Bruce D."/>
            <person name="Detter C."/>
            <person name="Tapia R."/>
            <person name="Han S."/>
            <person name="Land M.L."/>
            <person name="Ivanova N."/>
            <person name="Mikhailova N."/>
            <person name="Johnston A.W."/>
            <person name="Sanchez-Amat A."/>
        </authorList>
    </citation>
    <scope>NUCLEOTIDE SEQUENCE [LARGE SCALE GENOMIC DNA]</scope>
    <source>
        <strain evidence="3">ATCC 700492 / JCM 21426 / NBRC 103028 / MMB-1</strain>
    </source>
</reference>
<proteinExistence type="predicted"/>
<dbReference type="KEGG" id="mme:Marme_0049"/>
<gene>
    <name evidence="2" type="ordered locus">Marme_0049</name>
</gene>